<dbReference type="OrthoDB" id="9806511at2"/>
<dbReference type="AlphaFoldDB" id="A0A2C9D321"/>
<evidence type="ECO:0000313" key="2">
    <source>
        <dbReference type="Proteomes" id="UP000223606"/>
    </source>
</evidence>
<sequence>MNDQTSSPAAARSTAEVPTASASKYLQQLCKHFQHKVPATFNAYAGRISFPAGDCDLSADDGVLKMTVTAKVASDLAQLQDIVDRHLVRFAFREELKVVWQKA</sequence>
<evidence type="ECO:0000313" key="1">
    <source>
        <dbReference type="EMBL" id="SON54589.1"/>
    </source>
</evidence>
<name>A0A2C9D321_9HYPH</name>
<dbReference type="Proteomes" id="UP000223606">
    <property type="component" value="Chromosome 1"/>
</dbReference>
<accession>A0A2C9D321</accession>
<dbReference type="PIRSF" id="PIRSF028291">
    <property type="entry name" value="UCP028291"/>
    <property type="match status" value="1"/>
</dbReference>
<dbReference type="InterPro" id="IPR014543">
    <property type="entry name" value="UCP028291"/>
</dbReference>
<keyword evidence="2" id="KW-1185">Reference proteome</keyword>
<dbReference type="EMBL" id="LT960614">
    <property type="protein sequence ID" value="SON54589.1"/>
    <property type="molecule type" value="Genomic_DNA"/>
</dbReference>
<proteinExistence type="predicted"/>
<protein>
    <recommendedName>
        <fullName evidence="3">DUF2218 domain-containing protein</fullName>
    </recommendedName>
</protein>
<dbReference type="Pfam" id="PF09981">
    <property type="entry name" value="DUF2218"/>
    <property type="match status" value="1"/>
</dbReference>
<dbReference type="RefSeq" id="WP_099555035.1">
    <property type="nucleotide sequence ID" value="NZ_LT960614.1"/>
</dbReference>
<gene>
    <name evidence="1" type="ORF">HDIA_1048</name>
</gene>
<dbReference type="KEGG" id="hdi:HDIA_1048"/>
<reference evidence="2" key="1">
    <citation type="submission" date="2017-09" db="EMBL/GenBank/DDBJ databases">
        <title>Genome sequence of Nannocystis excedens DSM 71.</title>
        <authorList>
            <person name="Blom J."/>
        </authorList>
    </citation>
    <scope>NUCLEOTIDE SEQUENCE [LARGE SCALE GENOMIC DNA]</scope>
    <source>
        <strain evidence="2">type strain: E19</strain>
    </source>
</reference>
<evidence type="ECO:0008006" key="3">
    <source>
        <dbReference type="Google" id="ProtNLM"/>
    </source>
</evidence>
<organism evidence="1 2">
    <name type="scientific">Hartmannibacter diazotrophicus</name>
    <dbReference type="NCBI Taxonomy" id="1482074"/>
    <lineage>
        <taxon>Bacteria</taxon>
        <taxon>Pseudomonadati</taxon>
        <taxon>Pseudomonadota</taxon>
        <taxon>Alphaproteobacteria</taxon>
        <taxon>Hyphomicrobiales</taxon>
        <taxon>Pleomorphomonadaceae</taxon>
        <taxon>Hartmannibacter</taxon>
    </lineage>
</organism>
<dbReference type="Gene3D" id="3.30.310.50">
    <property type="entry name" value="Alpha-D-phosphohexomutase, C-terminal domain"/>
    <property type="match status" value="1"/>
</dbReference>